<dbReference type="KEGG" id="ppel:H6H00_15495"/>
<dbReference type="AlphaFoldDB" id="A0A7G7MQS5"/>
<dbReference type="InterPro" id="IPR023753">
    <property type="entry name" value="FAD/NAD-binding_dom"/>
</dbReference>
<keyword evidence="5" id="KW-0809">Transit peptide</keyword>
<keyword evidence="6" id="KW-0560">Oxidoreductase</keyword>
<evidence type="ECO:0000313" key="9">
    <source>
        <dbReference type="Proteomes" id="UP000515728"/>
    </source>
</evidence>
<dbReference type="GO" id="GO:0070224">
    <property type="term" value="F:sulfide:quinone oxidoreductase activity"/>
    <property type="evidence" value="ECO:0007669"/>
    <property type="project" value="TreeGrafter"/>
</dbReference>
<keyword evidence="9" id="KW-1185">Reference proteome</keyword>
<dbReference type="FunFam" id="3.50.50.60:FF:000034">
    <property type="entry name" value="sulfide:quinone oxidoreductase, mitochondrial"/>
    <property type="match status" value="1"/>
</dbReference>
<keyword evidence="2" id="KW-0285">Flavoprotein</keyword>
<evidence type="ECO:0000256" key="1">
    <source>
        <dbReference type="ARBA" id="ARBA00001974"/>
    </source>
</evidence>
<dbReference type="InterPro" id="IPR036188">
    <property type="entry name" value="FAD/NAD-bd_sf"/>
</dbReference>
<dbReference type="RefSeq" id="WP_185721934.1">
    <property type="nucleotide sequence ID" value="NZ_BAAAWI010000001.1"/>
</dbReference>
<sequence>MAAVHHRIVIVGGGSAGITVAARLRRRGEDGVAVIDPAATHYYQPLWTLVGGGCAPVESSAKPQASVMPKGVTWIRQAAVAADPDAKEITLDDGSTVTYDYLVMCPGIQLDWSKITGLGQTLGRDGVSSNYLYELAPATWRFIREARSGTAVFTMPSGPIKCAGAPQKIAYLAADYWREQGVLSKMDVHLVLPTPGMFGVKEFSDVLVGVARRYGITVHLQSEAISVNPDAREVTIADKAAGTESTLGYEVMHMVPPQSAPDWVKKTALADPANPAGYVEIDKHTMQHTRFPEVFALGDAGSSPNSKTGAAIRKQAPVVVQNLVDVMAGKAPSARYEGYASCPLTTSRHAMLLAEFDYSMKPTPSIPYINTIKERRDMWYLKRYGLPALYWQGMLRGVA</sequence>
<dbReference type="Pfam" id="PF07992">
    <property type="entry name" value="Pyr_redox_2"/>
    <property type="match status" value="1"/>
</dbReference>
<organism evidence="8 9">
    <name type="scientific">Pseudonocardia petroleophila</name>
    <dbReference type="NCBI Taxonomy" id="37331"/>
    <lineage>
        <taxon>Bacteria</taxon>
        <taxon>Bacillati</taxon>
        <taxon>Actinomycetota</taxon>
        <taxon>Actinomycetes</taxon>
        <taxon>Pseudonocardiales</taxon>
        <taxon>Pseudonocardiaceae</taxon>
        <taxon>Pseudonocardia</taxon>
    </lineage>
</organism>
<name>A0A7G7MQS5_9PSEU</name>
<evidence type="ECO:0000259" key="7">
    <source>
        <dbReference type="Pfam" id="PF07992"/>
    </source>
</evidence>
<dbReference type="GO" id="GO:0071949">
    <property type="term" value="F:FAD binding"/>
    <property type="evidence" value="ECO:0007669"/>
    <property type="project" value="TreeGrafter"/>
</dbReference>
<evidence type="ECO:0000256" key="3">
    <source>
        <dbReference type="ARBA" id="ARBA00022719"/>
    </source>
</evidence>
<dbReference type="SUPFAM" id="SSF51905">
    <property type="entry name" value="FAD/NAD(P)-binding domain"/>
    <property type="match status" value="2"/>
</dbReference>
<dbReference type="GO" id="GO:0070221">
    <property type="term" value="P:sulfide oxidation, using sulfide:quinone oxidoreductase"/>
    <property type="evidence" value="ECO:0007669"/>
    <property type="project" value="TreeGrafter"/>
</dbReference>
<dbReference type="PANTHER" id="PTHR10632:SF2">
    <property type="entry name" value="SULFIDE:QUINONE OXIDOREDUCTASE, MITOCHONDRIAL"/>
    <property type="match status" value="1"/>
</dbReference>
<proteinExistence type="predicted"/>
<dbReference type="InterPro" id="IPR015904">
    <property type="entry name" value="Sulphide_quinone_reductase"/>
</dbReference>
<protein>
    <submittedName>
        <fullName evidence="8">NAD(P)/FAD-dependent oxidoreductase</fullName>
    </submittedName>
</protein>
<dbReference type="GO" id="GO:0048038">
    <property type="term" value="F:quinone binding"/>
    <property type="evidence" value="ECO:0007669"/>
    <property type="project" value="UniProtKB-KW"/>
</dbReference>
<comment type="cofactor">
    <cofactor evidence="1">
        <name>FAD</name>
        <dbReference type="ChEBI" id="CHEBI:57692"/>
    </cofactor>
</comment>
<evidence type="ECO:0000256" key="5">
    <source>
        <dbReference type="ARBA" id="ARBA00022946"/>
    </source>
</evidence>
<keyword evidence="3" id="KW-0874">Quinone</keyword>
<dbReference type="PRINTS" id="PR00368">
    <property type="entry name" value="FADPNR"/>
</dbReference>
<dbReference type="Gene3D" id="3.50.50.60">
    <property type="entry name" value="FAD/NAD(P)-binding domain"/>
    <property type="match status" value="2"/>
</dbReference>
<keyword evidence="4" id="KW-0274">FAD</keyword>
<evidence type="ECO:0000256" key="4">
    <source>
        <dbReference type="ARBA" id="ARBA00022827"/>
    </source>
</evidence>
<evidence type="ECO:0000256" key="2">
    <source>
        <dbReference type="ARBA" id="ARBA00022630"/>
    </source>
</evidence>
<dbReference type="EMBL" id="CP060131">
    <property type="protein sequence ID" value="QNG55136.1"/>
    <property type="molecule type" value="Genomic_DNA"/>
</dbReference>
<dbReference type="PANTHER" id="PTHR10632">
    <property type="entry name" value="SULFIDE:QUINONE OXIDOREDUCTASE"/>
    <property type="match status" value="1"/>
</dbReference>
<reference evidence="8 9" key="1">
    <citation type="submission" date="2020-08" db="EMBL/GenBank/DDBJ databases">
        <authorList>
            <person name="Mo P."/>
        </authorList>
    </citation>
    <scope>NUCLEOTIDE SEQUENCE [LARGE SCALE GENOMIC DNA]</scope>
    <source>
        <strain evidence="8 9">CGMCC 4.1532</strain>
    </source>
</reference>
<evidence type="ECO:0000256" key="6">
    <source>
        <dbReference type="ARBA" id="ARBA00023002"/>
    </source>
</evidence>
<feature type="domain" description="FAD/NAD(P)-binding" evidence="7">
    <location>
        <begin position="7"/>
        <end position="118"/>
    </location>
</feature>
<accession>A0A7G7MQS5</accession>
<dbReference type="Proteomes" id="UP000515728">
    <property type="component" value="Chromosome"/>
</dbReference>
<gene>
    <name evidence="8" type="ORF">H6H00_15495</name>
</gene>
<evidence type="ECO:0000313" key="8">
    <source>
        <dbReference type="EMBL" id="QNG55136.1"/>
    </source>
</evidence>